<evidence type="ECO:0000256" key="2">
    <source>
        <dbReference type="ARBA" id="ARBA00023002"/>
    </source>
</evidence>
<protein>
    <recommendedName>
        <fullName evidence="3">Sarcosine oxidase subunit alpha</fullName>
        <ecNumber evidence="3">1.5.3.24</ecNumber>
    </recommendedName>
</protein>
<organism evidence="7 8">
    <name type="scientific">Saccharopolyspora rectivirgula</name>
    <dbReference type="NCBI Taxonomy" id="28042"/>
    <lineage>
        <taxon>Bacteria</taxon>
        <taxon>Bacillati</taxon>
        <taxon>Actinomycetota</taxon>
        <taxon>Actinomycetes</taxon>
        <taxon>Pseudonocardiales</taxon>
        <taxon>Pseudonocardiaceae</taxon>
        <taxon>Saccharopolyspora</taxon>
    </lineage>
</organism>
<name>A0A073AZT7_9PSEU</name>
<dbReference type="Pfam" id="PF17806">
    <property type="entry name" value="SO_alpha_A3"/>
    <property type="match status" value="1"/>
</dbReference>
<dbReference type="Pfam" id="PF12831">
    <property type="entry name" value="FAD_oxidored"/>
    <property type="match status" value="1"/>
</dbReference>
<dbReference type="Pfam" id="PF08669">
    <property type="entry name" value="GCV_T_C"/>
    <property type="match status" value="1"/>
</dbReference>
<comment type="caution">
    <text evidence="7">The sequence shown here is derived from an EMBL/GenBank/DDBJ whole genome shotgun (WGS) entry which is preliminary data.</text>
</comment>
<dbReference type="PRINTS" id="PR00469">
    <property type="entry name" value="PNDRDTASEII"/>
</dbReference>
<dbReference type="Gene3D" id="1.10.10.1100">
    <property type="entry name" value="BFD-like [2Fe-2S]-binding domain"/>
    <property type="match status" value="1"/>
</dbReference>
<dbReference type="AlphaFoldDB" id="A0A073AZT7"/>
<dbReference type="EC" id="1.5.3.24" evidence="3"/>
<dbReference type="Pfam" id="PF13510">
    <property type="entry name" value="Fer2_4"/>
    <property type="match status" value="1"/>
</dbReference>
<sequence length="946" mass="101781">MMRLANGGRIDRSRLLRFSFDGRELTGHPGDTVASALLAAGQVEVAPSLYRGRPRGIFTADCTEPNALVQVLTGAPEPMVPATQLELQDGLRVQSLSGKGWLSSGSDSTRYDKKHVHAEVVVVGGGPAGIAAALAAGRSGARVLLVEQDGELGGSLEGSSETIDGLDAADWVNRSVLQLAELPEVRVLTRTTAVGCYDHGYLLAAEERPGMQRLWHVRTRQVVLATGAHERPLVFANNDRPGIMLASAVRRYIHRYAVLPGSAVAVCTTSDSAYWTALDVQRAGGTVPVLLDARPEPPPRLVEQVERAGIGVVAGAAVIDTTGDPRITGIDFDRLDEKGQLVGNPSSVECDLLAVCGGWNPAVQLFGQQGGQLRWEESTAAFVPAADTRTTRVVGAARGTFDLAGCLVQGGAAGAEAAEACGFSVPAPPDPVVSPEQPAHEIRPLWLIPARSGDPGQWQDHFVDLQRDATAADVQRAIDAGMRSAEHVKRYTTIGTGSDQGKAASTTAIGLLAHLLGTSPAELGPPSFRAPYTPVSFSLMAGRERGALYDPVRTTPMHRWHVEHGAVFEDVGQWKRPRYYPRPGEDMDAAVRRECLAARTGVAMMDATTLGKIEVVGPDAAEFLNRVYTNGFAKLPVGKARYGMMCTADGMVFDDGVTTRLAEDRFLMSTTTGNAEAVLDWLEEWLQTEWPHLAVHCTSVTEQWATVAVVGPDSREVVRRIAPELDVSPEAFRFMEFRETRLRGGIPARISRISFSGELAYEVSTASWYGMALWEMVHQAGADHGITPYGTETMHVLRAEKGFVVVGQDTDGTVTPLDLGMDWVVAKHKDFIGRRSLARPDTAREDREQLVGLLPVDPEERLPEGAQLVAPEAGDEPPVPMLGHVTSSYRSPVLGRTFALALVRAGRQRTGQVLHAPVAGRKIPVRVTKPVFYDEEGARRDGRASG</sequence>
<evidence type="ECO:0000259" key="4">
    <source>
        <dbReference type="Pfam" id="PF01571"/>
    </source>
</evidence>
<dbReference type="PIRSF" id="PIRSF037980">
    <property type="entry name" value="SoxA"/>
    <property type="match status" value="1"/>
</dbReference>
<evidence type="ECO:0000313" key="7">
    <source>
        <dbReference type="EMBL" id="KEI44552.1"/>
    </source>
</evidence>
<dbReference type="InterPro" id="IPR013977">
    <property type="entry name" value="GcvT_C"/>
</dbReference>
<dbReference type="GO" id="GO:0005737">
    <property type="term" value="C:cytoplasm"/>
    <property type="evidence" value="ECO:0007669"/>
    <property type="project" value="UniProtKB-SubCell"/>
</dbReference>
<comment type="similarity">
    <text evidence="1 3">Belongs to the GcvT family.</text>
</comment>
<evidence type="ECO:0000259" key="6">
    <source>
        <dbReference type="Pfam" id="PF17806"/>
    </source>
</evidence>
<feature type="domain" description="GCVT N-terminal" evidence="4">
    <location>
        <begin position="557"/>
        <end position="829"/>
    </location>
</feature>
<proteinExistence type="inferred from homology"/>
<dbReference type="SUPFAM" id="SSF101790">
    <property type="entry name" value="Aminomethyltransferase beta-barrel domain"/>
    <property type="match status" value="1"/>
</dbReference>
<dbReference type="InterPro" id="IPR028896">
    <property type="entry name" value="GcvT/YgfZ/DmdA"/>
</dbReference>
<gene>
    <name evidence="7" type="ORF">GU90_10340</name>
</gene>
<dbReference type="GO" id="GO:0000166">
    <property type="term" value="F:nucleotide binding"/>
    <property type="evidence" value="ECO:0007669"/>
    <property type="project" value="UniProtKB-KW"/>
</dbReference>
<dbReference type="GO" id="GO:0046653">
    <property type="term" value="P:tetrahydrofolate metabolic process"/>
    <property type="evidence" value="ECO:0007669"/>
    <property type="project" value="UniProtKB-UniRule"/>
</dbReference>
<dbReference type="PANTHER" id="PTHR43757:SF2">
    <property type="entry name" value="AMINOMETHYLTRANSFERASE, MITOCHONDRIAL"/>
    <property type="match status" value="1"/>
</dbReference>
<keyword evidence="8" id="KW-1185">Reference proteome</keyword>
<dbReference type="PANTHER" id="PTHR43757">
    <property type="entry name" value="AMINOMETHYLTRANSFERASE"/>
    <property type="match status" value="1"/>
</dbReference>
<dbReference type="STRING" id="28042.GU90_10340"/>
<accession>A0A073AZT7</accession>
<dbReference type="InterPro" id="IPR042204">
    <property type="entry name" value="2Fe-2S-bd_N"/>
</dbReference>
<keyword evidence="2 3" id="KW-0560">Oxidoreductase</keyword>
<comment type="cofactor">
    <cofactor evidence="3">
        <name>NAD(+)</name>
        <dbReference type="ChEBI" id="CHEBI:57540"/>
    </cofactor>
    <text evidence="3">Binds 1 NAD(+) per subunit.</text>
</comment>
<dbReference type="eggNOG" id="COG0446">
    <property type="taxonomic scope" value="Bacteria"/>
</dbReference>
<dbReference type="GO" id="GO:0008115">
    <property type="term" value="F:sarcosine oxidase activity"/>
    <property type="evidence" value="ECO:0007669"/>
    <property type="project" value="UniProtKB-UniRule"/>
</dbReference>
<comment type="subcellular location">
    <subcellularLocation>
        <location evidence="3">Cytoplasm</location>
    </subcellularLocation>
</comment>
<dbReference type="InterPro" id="IPR006277">
    <property type="entry name" value="Sarcosine_oxidase_asu"/>
</dbReference>
<dbReference type="Gene3D" id="3.10.20.440">
    <property type="entry name" value="2Fe-2S iron-sulphur cluster binding domain, sarcosine oxidase, alpha subunit, N-terminal domain"/>
    <property type="match status" value="1"/>
</dbReference>
<reference evidence="7 8" key="1">
    <citation type="submission" date="2014-06" db="EMBL/GenBank/DDBJ databases">
        <title>Saccharopolyspora rectivirgula DSM-43113 Genome sequencing.</title>
        <authorList>
            <person name="Barrera C."/>
            <person name="Millon L."/>
            <person name="Rognon B."/>
            <person name="Zaugg C."/>
            <person name="Monod M."/>
        </authorList>
    </citation>
    <scope>NUCLEOTIDE SEQUENCE [LARGE SCALE GENOMIC DNA]</scope>
    <source>
        <strain evidence="7 8">DSM 43113</strain>
    </source>
</reference>
<dbReference type="InterPro" id="IPR006222">
    <property type="entry name" value="GCVT_N"/>
</dbReference>
<dbReference type="EMBL" id="JNVU01000025">
    <property type="protein sequence ID" value="KEI44552.1"/>
    <property type="molecule type" value="Genomic_DNA"/>
</dbReference>
<dbReference type="InterPro" id="IPR029043">
    <property type="entry name" value="GcvT/YgfZ_C"/>
</dbReference>
<dbReference type="SUPFAM" id="SSF103025">
    <property type="entry name" value="Folate-binding domain"/>
    <property type="match status" value="1"/>
</dbReference>
<dbReference type="PRINTS" id="PR00368">
    <property type="entry name" value="FADPNR"/>
</dbReference>
<dbReference type="InterPro" id="IPR041854">
    <property type="entry name" value="BFD-like_2Fe2S-bd_dom_sf"/>
</dbReference>
<evidence type="ECO:0000259" key="5">
    <source>
        <dbReference type="Pfam" id="PF08669"/>
    </source>
</evidence>
<dbReference type="OrthoDB" id="5287468at2"/>
<dbReference type="eggNOG" id="COG0404">
    <property type="taxonomic scope" value="Bacteria"/>
</dbReference>
<dbReference type="InterPro" id="IPR036188">
    <property type="entry name" value="FAD/NAD-bd_sf"/>
</dbReference>
<keyword evidence="3" id="KW-0520">NAD</keyword>
<dbReference type="InterPro" id="IPR027266">
    <property type="entry name" value="TrmE/GcvT-like"/>
</dbReference>
<keyword evidence="3" id="KW-0547">Nucleotide-binding</keyword>
<feature type="domain" description="SoxA A3" evidence="6">
    <location>
        <begin position="460"/>
        <end position="543"/>
    </location>
</feature>
<dbReference type="SUPFAM" id="SSF51905">
    <property type="entry name" value="FAD/NAD(P)-binding domain"/>
    <property type="match status" value="1"/>
</dbReference>
<dbReference type="Gene3D" id="3.50.50.60">
    <property type="entry name" value="FAD/NAD(P)-binding domain"/>
    <property type="match status" value="1"/>
</dbReference>
<evidence type="ECO:0000256" key="3">
    <source>
        <dbReference type="PIRNR" id="PIRNR037980"/>
    </source>
</evidence>
<keyword evidence="3" id="KW-0963">Cytoplasm</keyword>
<dbReference type="Gene3D" id="3.30.1360.120">
    <property type="entry name" value="Probable tRNA modification gtpase trme, domain 1"/>
    <property type="match status" value="1"/>
</dbReference>
<dbReference type="Pfam" id="PF01571">
    <property type="entry name" value="GCV_T"/>
    <property type="match status" value="1"/>
</dbReference>
<evidence type="ECO:0000313" key="8">
    <source>
        <dbReference type="Proteomes" id="UP000031419"/>
    </source>
</evidence>
<feature type="domain" description="Aminomethyltransferase C-terminal" evidence="5">
    <location>
        <begin position="849"/>
        <end position="934"/>
    </location>
</feature>
<comment type="catalytic activity">
    <reaction evidence="3">
        <text>sarcosine + (6S)-5,6,7,8-tetrahydrofolate + O2 = (6R)-5,10-methylene-5,6,7,8-tetrahydrofolate + glycine + H2O2</text>
        <dbReference type="Rhea" id="RHEA:70455"/>
        <dbReference type="ChEBI" id="CHEBI:15379"/>
        <dbReference type="ChEBI" id="CHEBI:15636"/>
        <dbReference type="ChEBI" id="CHEBI:16240"/>
        <dbReference type="ChEBI" id="CHEBI:57305"/>
        <dbReference type="ChEBI" id="CHEBI:57433"/>
        <dbReference type="ChEBI" id="CHEBI:57453"/>
        <dbReference type="EC" id="1.5.3.24"/>
    </reaction>
</comment>
<dbReference type="InterPro" id="IPR041117">
    <property type="entry name" value="SoxA_A3"/>
</dbReference>
<evidence type="ECO:0000256" key="1">
    <source>
        <dbReference type="ARBA" id="ARBA00008609"/>
    </source>
</evidence>
<dbReference type="Proteomes" id="UP000031419">
    <property type="component" value="Unassembled WGS sequence"/>
</dbReference>